<evidence type="ECO:0000313" key="5">
    <source>
        <dbReference type="Proteomes" id="UP001231189"/>
    </source>
</evidence>
<protein>
    <recommendedName>
        <fullName evidence="3">CCHC-type domain-containing protein</fullName>
    </recommendedName>
</protein>
<dbReference type="SMART" id="SM00343">
    <property type="entry name" value="ZnF_C2HC"/>
    <property type="match status" value="1"/>
</dbReference>
<name>A0AAD8TFK7_LOLMU</name>
<dbReference type="Proteomes" id="UP001231189">
    <property type="component" value="Unassembled WGS sequence"/>
</dbReference>
<sequence length="72" mass="8212">MFTAHNRDMACHTCGGNGHFKRDCPNRKVMIVNEDNEYEPRDDADPDASEDDDYDRDGVDAFPYEARTIVVS</sequence>
<dbReference type="InterPro" id="IPR036875">
    <property type="entry name" value="Znf_CCHC_sf"/>
</dbReference>
<feature type="compositionally biased region" description="Acidic residues" evidence="2">
    <location>
        <begin position="44"/>
        <end position="55"/>
    </location>
</feature>
<dbReference type="GO" id="GO:0003676">
    <property type="term" value="F:nucleic acid binding"/>
    <property type="evidence" value="ECO:0007669"/>
    <property type="project" value="InterPro"/>
</dbReference>
<accession>A0AAD8TFK7</accession>
<reference evidence="4" key="1">
    <citation type="submission" date="2023-07" db="EMBL/GenBank/DDBJ databases">
        <title>A chromosome-level genome assembly of Lolium multiflorum.</title>
        <authorList>
            <person name="Chen Y."/>
            <person name="Copetti D."/>
            <person name="Kolliker R."/>
            <person name="Studer B."/>
        </authorList>
    </citation>
    <scope>NUCLEOTIDE SEQUENCE</scope>
    <source>
        <strain evidence="4">02402/16</strain>
        <tissue evidence="4">Leaf</tissue>
    </source>
</reference>
<evidence type="ECO:0000256" key="1">
    <source>
        <dbReference type="PROSITE-ProRule" id="PRU00047"/>
    </source>
</evidence>
<dbReference type="AlphaFoldDB" id="A0AAD8TFK7"/>
<gene>
    <name evidence="4" type="ORF">QYE76_041750</name>
</gene>
<dbReference type="SUPFAM" id="SSF57756">
    <property type="entry name" value="Retrovirus zinc finger-like domains"/>
    <property type="match status" value="1"/>
</dbReference>
<dbReference type="PROSITE" id="PS50158">
    <property type="entry name" value="ZF_CCHC"/>
    <property type="match status" value="1"/>
</dbReference>
<dbReference type="EMBL" id="JAUUTY010000002">
    <property type="protein sequence ID" value="KAK1680902.1"/>
    <property type="molecule type" value="Genomic_DNA"/>
</dbReference>
<evidence type="ECO:0000259" key="3">
    <source>
        <dbReference type="PROSITE" id="PS50158"/>
    </source>
</evidence>
<evidence type="ECO:0000256" key="2">
    <source>
        <dbReference type="SAM" id="MobiDB-lite"/>
    </source>
</evidence>
<feature type="region of interest" description="Disordered" evidence="2">
    <location>
        <begin position="33"/>
        <end position="59"/>
    </location>
</feature>
<evidence type="ECO:0000313" key="4">
    <source>
        <dbReference type="EMBL" id="KAK1680902.1"/>
    </source>
</evidence>
<dbReference type="Pfam" id="PF00098">
    <property type="entry name" value="zf-CCHC"/>
    <property type="match status" value="1"/>
</dbReference>
<organism evidence="4 5">
    <name type="scientific">Lolium multiflorum</name>
    <name type="common">Italian ryegrass</name>
    <name type="synonym">Lolium perenne subsp. multiflorum</name>
    <dbReference type="NCBI Taxonomy" id="4521"/>
    <lineage>
        <taxon>Eukaryota</taxon>
        <taxon>Viridiplantae</taxon>
        <taxon>Streptophyta</taxon>
        <taxon>Embryophyta</taxon>
        <taxon>Tracheophyta</taxon>
        <taxon>Spermatophyta</taxon>
        <taxon>Magnoliopsida</taxon>
        <taxon>Liliopsida</taxon>
        <taxon>Poales</taxon>
        <taxon>Poaceae</taxon>
        <taxon>BOP clade</taxon>
        <taxon>Pooideae</taxon>
        <taxon>Poodae</taxon>
        <taxon>Poeae</taxon>
        <taxon>Poeae Chloroplast Group 2 (Poeae type)</taxon>
        <taxon>Loliodinae</taxon>
        <taxon>Loliinae</taxon>
        <taxon>Lolium</taxon>
    </lineage>
</organism>
<dbReference type="InterPro" id="IPR001878">
    <property type="entry name" value="Znf_CCHC"/>
</dbReference>
<dbReference type="GO" id="GO:0008270">
    <property type="term" value="F:zinc ion binding"/>
    <property type="evidence" value="ECO:0007669"/>
    <property type="project" value="UniProtKB-KW"/>
</dbReference>
<keyword evidence="5" id="KW-1185">Reference proteome</keyword>
<keyword evidence="1" id="KW-0863">Zinc-finger</keyword>
<keyword evidence="1" id="KW-0479">Metal-binding</keyword>
<dbReference type="Gene3D" id="4.10.60.10">
    <property type="entry name" value="Zinc finger, CCHC-type"/>
    <property type="match status" value="1"/>
</dbReference>
<feature type="domain" description="CCHC-type" evidence="3">
    <location>
        <begin position="11"/>
        <end position="26"/>
    </location>
</feature>
<comment type="caution">
    <text evidence="4">The sequence shown here is derived from an EMBL/GenBank/DDBJ whole genome shotgun (WGS) entry which is preliminary data.</text>
</comment>
<keyword evidence="1" id="KW-0862">Zinc</keyword>
<proteinExistence type="predicted"/>